<organism evidence="1 2">
    <name type="scientific">Staphylococcus aureus</name>
    <dbReference type="NCBI Taxonomy" id="1280"/>
    <lineage>
        <taxon>Bacteria</taxon>
        <taxon>Bacillati</taxon>
        <taxon>Bacillota</taxon>
        <taxon>Bacilli</taxon>
        <taxon>Bacillales</taxon>
        <taxon>Staphylococcaceae</taxon>
        <taxon>Staphylococcus</taxon>
    </lineage>
</organism>
<name>A0A6B0BB42_STAAU</name>
<accession>A0A6B0BB42</accession>
<dbReference type="Proteomes" id="UP000433366">
    <property type="component" value="Unassembled WGS sequence"/>
</dbReference>
<feature type="non-terminal residue" evidence="1">
    <location>
        <position position="20"/>
    </location>
</feature>
<evidence type="ECO:0000313" key="1">
    <source>
        <dbReference type="EMBL" id="MVI55239.1"/>
    </source>
</evidence>
<proteinExistence type="predicted"/>
<dbReference type="AlphaFoldDB" id="A0A6B0BB42"/>
<comment type="caution">
    <text evidence="1">The sequence shown here is derived from an EMBL/GenBank/DDBJ whole genome shotgun (WGS) entry which is preliminary data.</text>
</comment>
<dbReference type="EMBL" id="WPRH01000340">
    <property type="protein sequence ID" value="MVI55239.1"/>
    <property type="molecule type" value="Genomic_DNA"/>
</dbReference>
<evidence type="ECO:0000313" key="2">
    <source>
        <dbReference type="Proteomes" id="UP000433366"/>
    </source>
</evidence>
<protein>
    <submittedName>
        <fullName evidence="1">Competence protein</fullName>
    </submittedName>
</protein>
<gene>
    <name evidence="1" type="ORF">GO793_05115</name>
</gene>
<reference evidence="1 2" key="1">
    <citation type="submission" date="2019-11" db="EMBL/GenBank/DDBJ databases">
        <title>Implementation of targeted gown and glove precautions to prevent Staphylococcus aureus acquisition in community-based nursing homes.</title>
        <authorList>
            <person name="Stine O.C."/>
        </authorList>
    </citation>
    <scope>NUCLEOTIDE SEQUENCE [LARGE SCALE GENOMIC DNA]</scope>
    <source>
        <strain evidence="1 2">S_4031.LGMP.AI</strain>
    </source>
</reference>
<sequence length="20" mass="2286">MLVALNEEKERVLATTALRK</sequence>